<dbReference type="AlphaFoldDB" id="M4NLL9"/>
<dbReference type="RefSeq" id="WP_015447425.1">
    <property type="nucleotide sequence ID" value="NC_020541.1"/>
</dbReference>
<keyword evidence="1" id="KW-1133">Transmembrane helix</keyword>
<dbReference type="KEGG" id="rhd:R2APBS1_1486"/>
<sequence precursor="true">MQHTDNQTDKLVRNERRGVWLALIVFLVLASTLVLGSDTRRALLQALAIAIVFAIIWLGQQRTCGMKNAIRERRDAVMRDELRQSAITHACKWAFFTVLGALASFCLLSVLVTISVPGQLVAALVIALAATAFLAVFLLLDRG</sequence>
<keyword evidence="1" id="KW-0472">Membrane</keyword>
<protein>
    <recommendedName>
        <fullName evidence="4">DUF2178 domain-containing protein</fullName>
    </recommendedName>
</protein>
<organism evidence="2 3">
    <name type="scientific">Rhodanobacter denitrificans</name>
    <dbReference type="NCBI Taxonomy" id="666685"/>
    <lineage>
        <taxon>Bacteria</taxon>
        <taxon>Pseudomonadati</taxon>
        <taxon>Pseudomonadota</taxon>
        <taxon>Gammaproteobacteria</taxon>
        <taxon>Lysobacterales</taxon>
        <taxon>Rhodanobacteraceae</taxon>
        <taxon>Rhodanobacter</taxon>
    </lineage>
</organism>
<dbReference type="Proteomes" id="UP000011859">
    <property type="component" value="Chromosome"/>
</dbReference>
<reference evidence="2 3" key="1">
    <citation type="submission" date="2012-04" db="EMBL/GenBank/DDBJ databases">
        <title>Complete genome of Rhodanobacter sp. 2APBS1.</title>
        <authorList>
            <consortium name="US DOE Joint Genome Institute"/>
            <person name="Huntemann M."/>
            <person name="Wei C.-L."/>
            <person name="Han J."/>
            <person name="Detter J.C."/>
            <person name="Han C."/>
            <person name="Tapia R."/>
            <person name="Munk A.C.C."/>
            <person name="Chen A."/>
            <person name="Krypides N."/>
            <person name="Mavromatis K."/>
            <person name="Markowitz V."/>
            <person name="Szeto E."/>
            <person name="Ivanova N."/>
            <person name="Mikhailova N."/>
            <person name="Ovchinnikova G."/>
            <person name="Pagani I."/>
            <person name="Pati A."/>
            <person name="Goodwin L."/>
            <person name="Peters L."/>
            <person name="Pitluck S."/>
            <person name="Woyke T."/>
            <person name="Prakash O."/>
            <person name="Elkins J."/>
            <person name="Brown S."/>
            <person name="Palumbo A."/>
            <person name="Hemme C."/>
            <person name="Zhou J."/>
            <person name="Watson D."/>
            <person name="Jardine P."/>
            <person name="Kostka J."/>
            <person name="Green S."/>
        </authorList>
    </citation>
    <scope>NUCLEOTIDE SEQUENCE [LARGE SCALE GENOMIC DNA]</scope>
    <source>
        <strain evidence="2 3">2APBS1</strain>
    </source>
</reference>
<name>M4NLL9_9GAMM</name>
<feature type="transmembrane region" description="Helical" evidence="1">
    <location>
        <begin position="42"/>
        <end position="59"/>
    </location>
</feature>
<keyword evidence="1" id="KW-0812">Transmembrane</keyword>
<gene>
    <name evidence="2" type="ORF">R2APBS1_1486</name>
</gene>
<proteinExistence type="predicted"/>
<feature type="transmembrane region" description="Helical" evidence="1">
    <location>
        <begin position="93"/>
        <end position="114"/>
    </location>
</feature>
<accession>M4NLL9</accession>
<dbReference type="OrthoDB" id="10005214at2"/>
<dbReference type="EMBL" id="CP003470">
    <property type="protein sequence ID" value="AGG88631.1"/>
    <property type="molecule type" value="Genomic_DNA"/>
</dbReference>
<feature type="transmembrane region" description="Helical" evidence="1">
    <location>
        <begin position="120"/>
        <end position="140"/>
    </location>
</feature>
<dbReference type="STRING" id="666685.R2APBS1_1486"/>
<evidence type="ECO:0008006" key="4">
    <source>
        <dbReference type="Google" id="ProtNLM"/>
    </source>
</evidence>
<feature type="transmembrane region" description="Helical" evidence="1">
    <location>
        <begin position="18"/>
        <end position="36"/>
    </location>
</feature>
<keyword evidence="3" id="KW-1185">Reference proteome</keyword>
<evidence type="ECO:0000313" key="3">
    <source>
        <dbReference type="Proteomes" id="UP000011859"/>
    </source>
</evidence>
<dbReference type="HOGENOM" id="CLU_1804680_0_0_6"/>
<evidence type="ECO:0000313" key="2">
    <source>
        <dbReference type="EMBL" id="AGG88631.1"/>
    </source>
</evidence>
<evidence type="ECO:0000256" key="1">
    <source>
        <dbReference type="SAM" id="Phobius"/>
    </source>
</evidence>